<dbReference type="InterPro" id="IPR036179">
    <property type="entry name" value="Ig-like_dom_sf"/>
</dbReference>
<dbReference type="InterPro" id="IPR007110">
    <property type="entry name" value="Ig-like_dom"/>
</dbReference>
<dbReference type="InterPro" id="IPR013783">
    <property type="entry name" value="Ig-like_fold"/>
</dbReference>
<dbReference type="InterPro" id="IPR000242">
    <property type="entry name" value="PTP_cat"/>
</dbReference>
<dbReference type="PANTHER" id="PTHR19134:SF540">
    <property type="entry name" value="TYROSINE-PROTEIN PHOSPHATASE 99A"/>
    <property type="match status" value="1"/>
</dbReference>
<feature type="domain" description="Tyrosine specific protein phosphatases" evidence="10">
    <location>
        <begin position="834"/>
        <end position="908"/>
    </location>
</feature>
<dbReference type="EMBL" id="CAXLJM020000015">
    <property type="protein sequence ID" value="CAL8082523.1"/>
    <property type="molecule type" value="Genomic_DNA"/>
</dbReference>
<comment type="caution">
    <text evidence="13">The sequence shown here is derived from an EMBL/GenBank/DDBJ whole genome shotgun (WGS) entry which is preliminary data.</text>
</comment>
<dbReference type="InterPro" id="IPR003961">
    <property type="entry name" value="FN3_dom"/>
</dbReference>
<dbReference type="InterPro" id="IPR050348">
    <property type="entry name" value="Protein-Tyr_Phosphatase"/>
</dbReference>
<feature type="domain" description="Fibronectin type-III" evidence="12">
    <location>
        <begin position="152"/>
        <end position="249"/>
    </location>
</feature>
<dbReference type="PROSITE" id="PS50853">
    <property type="entry name" value="FN3"/>
    <property type="match status" value="4"/>
</dbReference>
<gene>
    <name evidence="13" type="ORF">ODALV1_LOCUS5232</name>
</gene>
<dbReference type="SMART" id="SM00409">
    <property type="entry name" value="IG"/>
    <property type="match status" value="1"/>
</dbReference>
<dbReference type="InterPro" id="IPR029021">
    <property type="entry name" value="Prot-tyrosine_phosphatase-like"/>
</dbReference>
<feature type="domain" description="Fibronectin type-III" evidence="12">
    <location>
        <begin position="447"/>
        <end position="553"/>
    </location>
</feature>
<dbReference type="InterPro" id="IPR036116">
    <property type="entry name" value="FN3_sf"/>
</dbReference>
<dbReference type="Pfam" id="PF00102">
    <property type="entry name" value="Y_phosphatase"/>
    <property type="match status" value="2"/>
</dbReference>
<dbReference type="SUPFAM" id="SSF52799">
    <property type="entry name" value="(Phosphotyrosine protein) phosphatases II"/>
    <property type="match status" value="2"/>
</dbReference>
<feature type="domain" description="Fibronectin type-III" evidence="12">
    <location>
        <begin position="355"/>
        <end position="446"/>
    </location>
</feature>
<keyword evidence="14" id="KW-1185">Reference proteome</keyword>
<evidence type="ECO:0000256" key="1">
    <source>
        <dbReference type="ARBA" id="ARBA00004167"/>
    </source>
</evidence>
<sequence>MAPTQRTIIIISTLLLALIDISLGGRMFDVTSVPTETVVTEAGANLTLACPGVTEHSLVSVLEWYCEGCSHSQPGSPQQSSSHHGEVKLVEFRRDSTTVWQNRERVSLNSDTYALNFHPVIAGDTGEYQCLVNDRRLPESILKLVVQDVPDPPGRPLILAFTSRAVNLSWAPPLDSHNSRITHYVIHTRVGEEGDWDTNGGIVTENNRTSYQVVGLQPFTVYSFRVAGVNALGRSPASKESYYFVTLREVPDGKPTITAAQNASSTSIRLAWRPPPRHSLHGEFLGYRLAFRPRDKGPDSIQEIYIRDPNIESYTIQHLQTFTQYLVSLQVFNPEGLGPPTTVAVITDEGVPEKPRNVSVTWITDSMMELSWSEPAKPNGKIEGYRIYFMWRNFTEVETVKQPLEHMKFALSGLEAFTEYKVWVKPFTWKNEGESSDAIVVKTDVKGPSPPRIVNVSCLAEDALFIAWQRPTKFYNSIDFFYIDYRSEEWKEFEEITVTANQEATEQHTVLPNMTTNIMYEVRVRGGTRSVLEPEKVYKGQFSDSRKILMKPNCEKVQIRTSPRTAHEFTPTMVAVTVCASFALLLLLIAVVVWRRCFQGAYYYLDDPPRIPPLLGGTGWEGDSTDELKRAIPAHIFPKHVTELHADGDIGFSKEYELIQSASVQEDFASEHSQHPENKQKNRYLNIVAYDHTRVRLQPMPGQKKCVDYVNANYIDGFRKAQAYIGTQGPLPSTFDSFWRMVWEHNVHIIVMITNLVERGRKKCDMYWPKEGIETYGVIQVRLVKEDVLSTYTVRTFSLRHLKLKKKKQTICERTVYHYHYTNWPDHGTPSHPLPVLSFVKKSSAANPPDGGPIIVHCSAGVGRTGTYIVLDAMLRQIRARGDLNIYGFLNHIRKQRNFLVQTEEQYIFIHDAMLEAIESGETNVNIAYLSRYIHSLLSGSYADEKSEVSSLLERQYKLVTQFSPKDFHQSAALKSCNLAKNRNIDNVCTDAYRVSITPKPGVEGSEYINASFAPGFRRLQEFIITQHPLESTIAEFWQMCWDHSVQTVVVLTTMDDQEYPIFWPSPHEGQDYDTFRVNHQQETDNNGFICRDFSLQSLQDDYDLTVKMVHSPMWPHSAPPPISSVLELINFVQECIRESHSGPVAVVDRFGGTEAATFCCLSTCMKQIHYENHADIYMYAKLYNEQRPGVWKNPDDYLLLYRCVESVVSTSNGGTLPTPTSPSPLLPPPSIESFLASQIATAPNGHINGLIVHNGNGRIPPEGMETIDTSGDPVV</sequence>
<feature type="domain" description="Fibronectin type-III" evidence="12">
    <location>
        <begin position="251"/>
        <end position="354"/>
    </location>
</feature>
<dbReference type="PROSITE" id="PS50056">
    <property type="entry name" value="TYR_PHOSPHATASE_2"/>
    <property type="match status" value="1"/>
</dbReference>
<feature type="domain" description="Tyrosine-protein phosphatase" evidence="9">
    <location>
        <begin position="652"/>
        <end position="917"/>
    </location>
</feature>
<dbReference type="SUPFAM" id="SSF48726">
    <property type="entry name" value="Immunoglobulin"/>
    <property type="match status" value="1"/>
</dbReference>
<keyword evidence="4" id="KW-0378">Hydrolase</keyword>
<dbReference type="PROSITE" id="PS50835">
    <property type="entry name" value="IG_LIKE"/>
    <property type="match status" value="1"/>
</dbReference>
<evidence type="ECO:0000256" key="3">
    <source>
        <dbReference type="ARBA" id="ARBA00022729"/>
    </source>
</evidence>
<comment type="subcellular location">
    <subcellularLocation>
        <location evidence="1">Membrane</location>
        <topology evidence="1">Single-pass membrane protein</topology>
    </subcellularLocation>
</comment>
<evidence type="ECO:0000259" key="9">
    <source>
        <dbReference type="PROSITE" id="PS50055"/>
    </source>
</evidence>
<dbReference type="CDD" id="cd14549">
    <property type="entry name" value="R5-PTPc-1"/>
    <property type="match status" value="1"/>
</dbReference>
<evidence type="ECO:0000256" key="7">
    <source>
        <dbReference type="ARBA" id="ARBA00051722"/>
    </source>
</evidence>
<evidence type="ECO:0000256" key="8">
    <source>
        <dbReference type="SAM" id="SignalP"/>
    </source>
</evidence>
<dbReference type="SMART" id="SM00194">
    <property type="entry name" value="PTPc"/>
    <property type="match status" value="2"/>
</dbReference>
<dbReference type="PANTHER" id="PTHR19134">
    <property type="entry name" value="RECEPTOR-TYPE TYROSINE-PROTEIN PHOSPHATASE"/>
    <property type="match status" value="1"/>
</dbReference>
<dbReference type="PROSITE" id="PS50055">
    <property type="entry name" value="TYR_PHOSPHATASE_PTP"/>
    <property type="match status" value="2"/>
</dbReference>
<dbReference type="SUPFAM" id="SSF49265">
    <property type="entry name" value="Fibronectin type III"/>
    <property type="match status" value="2"/>
</dbReference>
<dbReference type="Pfam" id="PF00041">
    <property type="entry name" value="fn3"/>
    <property type="match status" value="3"/>
</dbReference>
<feature type="domain" description="Ig-like" evidence="11">
    <location>
        <begin position="28"/>
        <end position="142"/>
    </location>
</feature>
<protein>
    <recommendedName>
        <fullName evidence="2">protein-tyrosine-phosphatase</fullName>
        <ecNumber evidence="2">3.1.3.48</ecNumber>
    </recommendedName>
</protein>
<keyword evidence="5" id="KW-0904">Protein phosphatase</keyword>
<evidence type="ECO:0000313" key="13">
    <source>
        <dbReference type="EMBL" id="CAL8082523.1"/>
    </source>
</evidence>
<keyword evidence="3 8" id="KW-0732">Signal</keyword>
<dbReference type="InterPro" id="IPR000387">
    <property type="entry name" value="Tyr_Pase_dom"/>
</dbReference>
<evidence type="ECO:0000256" key="6">
    <source>
        <dbReference type="ARBA" id="ARBA00023136"/>
    </source>
</evidence>
<feature type="domain" description="Tyrosine-protein phosphatase" evidence="9">
    <location>
        <begin position="953"/>
        <end position="1208"/>
    </location>
</feature>
<dbReference type="PRINTS" id="PR00700">
    <property type="entry name" value="PRTYPHPHTASE"/>
</dbReference>
<dbReference type="SMART" id="SM00404">
    <property type="entry name" value="PTPc_motif"/>
    <property type="match status" value="2"/>
</dbReference>
<proteinExistence type="predicted"/>
<feature type="chain" id="PRO_5046693940" description="protein-tyrosine-phosphatase" evidence="8">
    <location>
        <begin position="25"/>
        <end position="1276"/>
    </location>
</feature>
<dbReference type="PROSITE" id="PS00383">
    <property type="entry name" value="TYR_PHOSPHATASE_1"/>
    <property type="match status" value="1"/>
</dbReference>
<evidence type="ECO:0000256" key="4">
    <source>
        <dbReference type="ARBA" id="ARBA00022801"/>
    </source>
</evidence>
<dbReference type="InterPro" id="IPR003599">
    <property type="entry name" value="Ig_sub"/>
</dbReference>
<reference evidence="13 14" key="1">
    <citation type="submission" date="2024-08" db="EMBL/GenBank/DDBJ databases">
        <authorList>
            <person name="Cucini C."/>
            <person name="Frati F."/>
        </authorList>
    </citation>
    <scope>NUCLEOTIDE SEQUENCE [LARGE SCALE GENOMIC DNA]</scope>
</reference>
<dbReference type="CDD" id="cd00063">
    <property type="entry name" value="FN3"/>
    <property type="match status" value="4"/>
</dbReference>
<dbReference type="Proteomes" id="UP001642540">
    <property type="component" value="Unassembled WGS sequence"/>
</dbReference>
<feature type="signal peptide" evidence="8">
    <location>
        <begin position="1"/>
        <end position="24"/>
    </location>
</feature>
<organism evidence="13 14">
    <name type="scientific">Orchesella dallaii</name>
    <dbReference type="NCBI Taxonomy" id="48710"/>
    <lineage>
        <taxon>Eukaryota</taxon>
        <taxon>Metazoa</taxon>
        <taxon>Ecdysozoa</taxon>
        <taxon>Arthropoda</taxon>
        <taxon>Hexapoda</taxon>
        <taxon>Collembola</taxon>
        <taxon>Entomobryomorpha</taxon>
        <taxon>Entomobryoidea</taxon>
        <taxon>Orchesellidae</taxon>
        <taxon>Orchesellinae</taxon>
        <taxon>Orchesella</taxon>
    </lineage>
</organism>
<dbReference type="InterPro" id="IPR003595">
    <property type="entry name" value="Tyr_Pase_cat"/>
</dbReference>
<dbReference type="EC" id="3.1.3.48" evidence="2"/>
<name>A0ABP1Q0L4_9HEXA</name>
<evidence type="ECO:0000256" key="5">
    <source>
        <dbReference type="ARBA" id="ARBA00022912"/>
    </source>
</evidence>
<dbReference type="Gene3D" id="2.60.40.10">
    <property type="entry name" value="Immunoglobulins"/>
    <property type="match status" value="5"/>
</dbReference>
<accession>A0ABP1Q0L4</accession>
<evidence type="ECO:0000259" key="11">
    <source>
        <dbReference type="PROSITE" id="PS50835"/>
    </source>
</evidence>
<evidence type="ECO:0000259" key="12">
    <source>
        <dbReference type="PROSITE" id="PS50853"/>
    </source>
</evidence>
<dbReference type="SMART" id="SM00060">
    <property type="entry name" value="FN3"/>
    <property type="match status" value="4"/>
</dbReference>
<comment type="catalytic activity">
    <reaction evidence="7">
        <text>O-phospho-L-tyrosyl-[protein] + H2O = L-tyrosyl-[protein] + phosphate</text>
        <dbReference type="Rhea" id="RHEA:10684"/>
        <dbReference type="Rhea" id="RHEA-COMP:10136"/>
        <dbReference type="Rhea" id="RHEA-COMP:20101"/>
        <dbReference type="ChEBI" id="CHEBI:15377"/>
        <dbReference type="ChEBI" id="CHEBI:43474"/>
        <dbReference type="ChEBI" id="CHEBI:46858"/>
        <dbReference type="ChEBI" id="CHEBI:61978"/>
        <dbReference type="EC" id="3.1.3.48"/>
    </reaction>
</comment>
<dbReference type="InterPro" id="IPR016130">
    <property type="entry name" value="Tyr_Pase_AS"/>
</dbReference>
<dbReference type="Gene3D" id="3.90.190.10">
    <property type="entry name" value="Protein tyrosine phosphatase superfamily"/>
    <property type="match status" value="2"/>
</dbReference>
<evidence type="ECO:0000256" key="2">
    <source>
        <dbReference type="ARBA" id="ARBA00013064"/>
    </source>
</evidence>
<keyword evidence="6" id="KW-0472">Membrane</keyword>
<evidence type="ECO:0000313" key="14">
    <source>
        <dbReference type="Proteomes" id="UP001642540"/>
    </source>
</evidence>
<evidence type="ECO:0000259" key="10">
    <source>
        <dbReference type="PROSITE" id="PS50056"/>
    </source>
</evidence>